<evidence type="ECO:0000313" key="3">
    <source>
        <dbReference type="Proteomes" id="UP000007842"/>
    </source>
</evidence>
<dbReference type="PANTHER" id="PTHR42912">
    <property type="entry name" value="METHYLTRANSFERASE"/>
    <property type="match status" value="1"/>
</dbReference>
<feature type="domain" description="Methyltransferase" evidence="1">
    <location>
        <begin position="52"/>
        <end position="144"/>
    </location>
</feature>
<dbReference type="EMBL" id="CP003229">
    <property type="protein sequence ID" value="AEW99339.1"/>
    <property type="molecule type" value="Genomic_DNA"/>
</dbReference>
<keyword evidence="2" id="KW-0614">Plasmid</keyword>
<organism evidence="2 3">
    <name type="scientific">Streptantibioticus cattleyicolor (strain ATCC 35852 / DSM 46488 / JCM 4925 / NBRC 14057 / NRRL 8057)</name>
    <name type="common">Streptomyces cattleya</name>
    <dbReference type="NCBI Taxonomy" id="1003195"/>
    <lineage>
        <taxon>Bacteria</taxon>
        <taxon>Bacillati</taxon>
        <taxon>Actinomycetota</taxon>
        <taxon>Actinomycetes</taxon>
        <taxon>Kitasatosporales</taxon>
        <taxon>Streptomycetaceae</taxon>
        <taxon>Streptantibioticus</taxon>
    </lineage>
</organism>
<keyword evidence="2" id="KW-0808">Transferase</keyword>
<dbReference type="KEGG" id="sct:SCAT_p0594"/>
<protein>
    <submittedName>
        <fullName evidence="2">S-adenosylmethionine (SAM)-dependent methyltransferase</fullName>
    </submittedName>
</protein>
<keyword evidence="2" id="KW-0489">Methyltransferase</keyword>
<reference evidence="3" key="1">
    <citation type="submission" date="2011-12" db="EMBL/GenBank/DDBJ databases">
        <title>Complete genome sequence of Streptomyces cattleya strain DSM 46488.</title>
        <authorList>
            <person name="Ou H.-Y."/>
            <person name="Li P."/>
            <person name="Zhao C."/>
            <person name="O'Hagan D."/>
            <person name="Deng Z."/>
        </authorList>
    </citation>
    <scope>NUCLEOTIDE SEQUENCE [LARGE SCALE GENOMIC DNA]</scope>
    <source>
        <strain evidence="3">ATCC 35852 / DSM 46488 / JCM 4925 / NBRC 14057 / NRRL 8057</strain>
        <plasmid evidence="3">Plasmid pSCATT</plasmid>
    </source>
</reference>
<dbReference type="GO" id="GO:0008168">
    <property type="term" value="F:methyltransferase activity"/>
    <property type="evidence" value="ECO:0007669"/>
    <property type="project" value="UniProtKB-KW"/>
</dbReference>
<dbReference type="InterPro" id="IPR041698">
    <property type="entry name" value="Methyltransf_25"/>
</dbReference>
<dbReference type="KEGG" id="scy:SCATT_p11460"/>
<dbReference type="PANTHER" id="PTHR42912:SF80">
    <property type="entry name" value="METHYLTRANSFERASE DOMAIN-CONTAINING PROTEIN"/>
    <property type="match status" value="1"/>
</dbReference>
<dbReference type="Gene3D" id="3.40.50.150">
    <property type="entry name" value="Vaccinia Virus protein VP39"/>
    <property type="match status" value="1"/>
</dbReference>
<dbReference type="Pfam" id="PF13649">
    <property type="entry name" value="Methyltransf_25"/>
    <property type="match status" value="1"/>
</dbReference>
<keyword evidence="3" id="KW-1185">Reference proteome</keyword>
<dbReference type="Proteomes" id="UP000007842">
    <property type="component" value="Plasmid pSCATT"/>
</dbReference>
<dbReference type="InterPro" id="IPR029063">
    <property type="entry name" value="SAM-dependent_MTases_sf"/>
</dbReference>
<dbReference type="SUPFAM" id="SSF53335">
    <property type="entry name" value="S-adenosyl-L-methionine-dependent methyltransferases"/>
    <property type="match status" value="1"/>
</dbReference>
<name>F8JMI0_STREN</name>
<dbReference type="InterPro" id="IPR050508">
    <property type="entry name" value="Methyltransf_Superfamily"/>
</dbReference>
<accession>F8JMI0</accession>
<dbReference type="OrthoDB" id="279734at2"/>
<gene>
    <name evidence="2" type="ordered locus">SCATT_p11460</name>
</gene>
<dbReference type="CDD" id="cd02440">
    <property type="entry name" value="AdoMet_MTases"/>
    <property type="match status" value="1"/>
</dbReference>
<accession>G8XER6</accession>
<proteinExistence type="predicted"/>
<sequence length="271" mass="29528">MTTTTEPYAHLAPAYDRLVDWVVTERGECPRGRIADFLAEYWGGRPRPVRTVLEVCCGTGLTLAELAGRGYAVTGLDRSAAMLEQAARRLGPDVPLVQAQLPSIPLRPGFDAVISAAAGLNYLPDETALTETLAAVARVLAPGGTFVFDLLSTTLLERSFDPAAPRVQGAELEDVSYLWTFETPPSRAHFDLTYVQFLRRPDAPGQTYVKTREVHRMYPVPQEAVRRAADRAGFTDVAVHDNYGPHRAGPETLYETWTLALPAAPAAGEHG</sequence>
<geneLocation type="plasmid" evidence="2 3">
    <name>pSCATT</name>
</geneLocation>
<evidence type="ECO:0000313" key="2">
    <source>
        <dbReference type="EMBL" id="AEW99339.1"/>
    </source>
</evidence>
<dbReference type="PATRIC" id="fig|1003195.11.peg.574"/>
<dbReference type="AlphaFoldDB" id="F8JMI0"/>
<dbReference type="RefSeq" id="WP_014151049.1">
    <property type="nucleotide sequence ID" value="NC_016113.1"/>
</dbReference>
<dbReference type="HOGENOM" id="CLU_069129_6_0_11"/>
<dbReference type="GO" id="GO:0032259">
    <property type="term" value="P:methylation"/>
    <property type="evidence" value="ECO:0007669"/>
    <property type="project" value="UniProtKB-KW"/>
</dbReference>
<dbReference type="Gene3D" id="2.20.130.10">
    <property type="entry name" value="CAC2371-like domains"/>
    <property type="match status" value="1"/>
</dbReference>
<evidence type="ECO:0000259" key="1">
    <source>
        <dbReference type="Pfam" id="PF13649"/>
    </source>
</evidence>